<evidence type="ECO:0000313" key="2">
    <source>
        <dbReference type="EMBL" id="CAI6366848.1"/>
    </source>
</evidence>
<proteinExistence type="predicted"/>
<organism evidence="2 3">
    <name type="scientific">Macrosiphum euphorbiae</name>
    <name type="common">potato aphid</name>
    <dbReference type="NCBI Taxonomy" id="13131"/>
    <lineage>
        <taxon>Eukaryota</taxon>
        <taxon>Metazoa</taxon>
        <taxon>Ecdysozoa</taxon>
        <taxon>Arthropoda</taxon>
        <taxon>Hexapoda</taxon>
        <taxon>Insecta</taxon>
        <taxon>Pterygota</taxon>
        <taxon>Neoptera</taxon>
        <taxon>Paraneoptera</taxon>
        <taxon>Hemiptera</taxon>
        <taxon>Sternorrhyncha</taxon>
        <taxon>Aphidomorpha</taxon>
        <taxon>Aphidoidea</taxon>
        <taxon>Aphididae</taxon>
        <taxon>Macrosiphini</taxon>
        <taxon>Macrosiphum</taxon>
    </lineage>
</organism>
<name>A0AAV0XF70_9HEMI</name>
<protein>
    <recommendedName>
        <fullName evidence="4">Transposase domain-containing protein</fullName>
    </recommendedName>
</protein>
<accession>A0AAV0XF70</accession>
<reference evidence="2 3" key="1">
    <citation type="submission" date="2023-01" db="EMBL/GenBank/DDBJ databases">
        <authorList>
            <person name="Whitehead M."/>
        </authorList>
    </citation>
    <scope>NUCLEOTIDE SEQUENCE [LARGE SCALE GENOMIC DNA]</scope>
</reference>
<comment type="caution">
    <text evidence="2">The sequence shown here is derived from an EMBL/GenBank/DDBJ whole genome shotgun (WGS) entry which is preliminary data.</text>
</comment>
<dbReference type="Proteomes" id="UP001160148">
    <property type="component" value="Unassembled WGS sequence"/>
</dbReference>
<evidence type="ECO:0000313" key="3">
    <source>
        <dbReference type="Proteomes" id="UP001160148"/>
    </source>
</evidence>
<dbReference type="PANTHER" id="PTHR33053">
    <property type="entry name" value="PROTEIN, PUTATIVE-RELATED"/>
    <property type="match status" value="1"/>
</dbReference>
<feature type="compositionally biased region" description="Polar residues" evidence="1">
    <location>
        <begin position="1"/>
        <end position="11"/>
    </location>
</feature>
<feature type="region of interest" description="Disordered" evidence="1">
    <location>
        <begin position="1"/>
        <end position="28"/>
    </location>
</feature>
<evidence type="ECO:0008006" key="4">
    <source>
        <dbReference type="Google" id="ProtNLM"/>
    </source>
</evidence>
<sequence>MASFYKNTNLSKRTKQRRVEEELKSSTVGCSSKEYNTENIGPTLVESSFSNIDHSAPSITSQSKSNDINLNIDLLNSNGDEELYYSSDEVSSSETDENEWNENYDNPIDNLSHFKFLIMNWAIDCNIPQIALNKLLTLLKKHKCFEDLPKDSRTIMSKNIEKSSEIQTVVPGKYYHFGILKGIEQNFTASVQDDNKIEIIVGIDGLPLYKSNPEQLWPILAYIRPDSTNVFPIGIYCGREKPASSNDFMKLFVDEAKFLYQNGICIKNKTYNFSVYTLCCDVPAKSFVLQIKGHSGFFSCTRCEVEGEYLNNRICFPYNSPLNRPQNRTHQNYLLQSKEEHHVGDVSIITTLPNFNVVTSFSLDYMHLVCLGVVRKLILLWIKGPINIRYPSWKIKEISNSLENLKNKMPCEFARKPRRLDEICRWKATEFRTFVLYIGTFVTKSVLKKEHWKHFFSLNLAMMILISPDYGQYINHARLLLDNFVKNFELMYGRHLISHNIHGLIHLCDDYTLFGPLDNVSAFPFENYMGSLKKMLRKPDRPLQQIIKRYKEKCLLMSNTKYKYIELHFTGIHNRGPIIENSMKGLQYSSLKLENMTIKTKVDADSYIITKDKRLIKVVNIISNERKSDGILICKYFQNSYPLFLNPISSIDLDIYAVNNLSSELIWYHINDINKKMILIPHNNEQILLPLLHSTKNSIPVLDNNI</sequence>
<gene>
    <name evidence="2" type="ORF">MEUPH1_LOCUS21387</name>
</gene>
<keyword evidence="3" id="KW-1185">Reference proteome</keyword>
<dbReference type="EMBL" id="CARXXK010000004">
    <property type="protein sequence ID" value="CAI6366848.1"/>
    <property type="molecule type" value="Genomic_DNA"/>
</dbReference>
<dbReference type="PANTHER" id="PTHR33053:SF24">
    <property type="entry name" value="TRANSPOSASE DOMAIN-CONTAINING PROTEIN"/>
    <property type="match status" value="1"/>
</dbReference>
<evidence type="ECO:0000256" key="1">
    <source>
        <dbReference type="SAM" id="MobiDB-lite"/>
    </source>
</evidence>
<dbReference type="AlphaFoldDB" id="A0AAV0XF70"/>